<gene>
    <name evidence="1" type="ORF">C8A05DRAFT_20105</name>
</gene>
<protein>
    <recommendedName>
        <fullName evidence="3">Aminoglycoside phosphotransferase domain-containing protein</fullName>
    </recommendedName>
</protein>
<evidence type="ECO:0000313" key="1">
    <source>
        <dbReference type="EMBL" id="KAK3897049.1"/>
    </source>
</evidence>
<dbReference type="EMBL" id="MU856293">
    <property type="protein sequence ID" value="KAK3897049.1"/>
    <property type="molecule type" value="Genomic_DNA"/>
</dbReference>
<name>A0AAN6RNK0_9PEZI</name>
<reference evidence="1" key="1">
    <citation type="journal article" date="2023" name="Mol. Phylogenet. Evol.">
        <title>Genome-scale phylogeny and comparative genomics of the fungal order Sordariales.</title>
        <authorList>
            <person name="Hensen N."/>
            <person name="Bonometti L."/>
            <person name="Westerberg I."/>
            <person name="Brannstrom I.O."/>
            <person name="Guillou S."/>
            <person name="Cros-Aarteil S."/>
            <person name="Calhoun S."/>
            <person name="Haridas S."/>
            <person name="Kuo A."/>
            <person name="Mondo S."/>
            <person name="Pangilinan J."/>
            <person name="Riley R."/>
            <person name="LaButti K."/>
            <person name="Andreopoulos B."/>
            <person name="Lipzen A."/>
            <person name="Chen C."/>
            <person name="Yan M."/>
            <person name="Daum C."/>
            <person name="Ng V."/>
            <person name="Clum A."/>
            <person name="Steindorff A."/>
            <person name="Ohm R.A."/>
            <person name="Martin F."/>
            <person name="Silar P."/>
            <person name="Natvig D.O."/>
            <person name="Lalanne C."/>
            <person name="Gautier V."/>
            <person name="Ament-Velasquez S.L."/>
            <person name="Kruys A."/>
            <person name="Hutchinson M.I."/>
            <person name="Powell A.J."/>
            <person name="Barry K."/>
            <person name="Miller A.N."/>
            <person name="Grigoriev I.V."/>
            <person name="Debuchy R."/>
            <person name="Gladieux P."/>
            <person name="Hiltunen Thoren M."/>
            <person name="Johannesson H."/>
        </authorList>
    </citation>
    <scope>NUCLEOTIDE SEQUENCE</scope>
    <source>
        <strain evidence="1">CBS 103.79</strain>
    </source>
</reference>
<dbReference type="Proteomes" id="UP001303889">
    <property type="component" value="Unassembled WGS sequence"/>
</dbReference>
<keyword evidence="2" id="KW-1185">Reference proteome</keyword>
<evidence type="ECO:0000313" key="2">
    <source>
        <dbReference type="Proteomes" id="UP001303889"/>
    </source>
</evidence>
<dbReference type="SUPFAM" id="SSF56112">
    <property type="entry name" value="Protein kinase-like (PK-like)"/>
    <property type="match status" value="1"/>
</dbReference>
<organism evidence="1 2">
    <name type="scientific">Staphylotrichum tortipilum</name>
    <dbReference type="NCBI Taxonomy" id="2831512"/>
    <lineage>
        <taxon>Eukaryota</taxon>
        <taxon>Fungi</taxon>
        <taxon>Dikarya</taxon>
        <taxon>Ascomycota</taxon>
        <taxon>Pezizomycotina</taxon>
        <taxon>Sordariomycetes</taxon>
        <taxon>Sordariomycetidae</taxon>
        <taxon>Sordariales</taxon>
        <taxon>Chaetomiaceae</taxon>
        <taxon>Staphylotrichum</taxon>
    </lineage>
</organism>
<evidence type="ECO:0008006" key="3">
    <source>
        <dbReference type="Google" id="ProtNLM"/>
    </source>
</evidence>
<sequence>MQPPDDENAEARLFAQKVSEEEICEGARTRPGEAPHFSYPHSDPLVWVKFGNPWEKGTEAEANMQMLAWEWIHDERQAGRCSAAIHIPEVFRTFTDKYDTFYIIMELVRGTVLAKSVFANPEGSLHPVEECYDLIAEALELLRRMPTPNHATPGPYTPDPSLRLIRHPMFKFQCATIVYQNVDELEQHINTVISRSYPRKPSPLPTVTLERDLVFTYSDLNDQNFMFNTDSVGRLRLYLVDFEHASFLPLSFLALAILRNDCWWTAKPIAQRLGAALPQSNLEALTRARYTFRTFGSGVGLHKKDDGWSLTP</sequence>
<dbReference type="AlphaFoldDB" id="A0AAN6RNK0"/>
<proteinExistence type="predicted"/>
<accession>A0AAN6RNK0</accession>
<comment type="caution">
    <text evidence="1">The sequence shown here is derived from an EMBL/GenBank/DDBJ whole genome shotgun (WGS) entry which is preliminary data.</text>
</comment>
<reference evidence="1" key="2">
    <citation type="submission" date="2023-05" db="EMBL/GenBank/DDBJ databases">
        <authorList>
            <consortium name="Lawrence Berkeley National Laboratory"/>
            <person name="Steindorff A."/>
            <person name="Hensen N."/>
            <person name="Bonometti L."/>
            <person name="Westerberg I."/>
            <person name="Brannstrom I.O."/>
            <person name="Guillou S."/>
            <person name="Cros-Aarteil S."/>
            <person name="Calhoun S."/>
            <person name="Haridas S."/>
            <person name="Kuo A."/>
            <person name="Mondo S."/>
            <person name="Pangilinan J."/>
            <person name="Riley R."/>
            <person name="Labutti K."/>
            <person name="Andreopoulos B."/>
            <person name="Lipzen A."/>
            <person name="Chen C."/>
            <person name="Yanf M."/>
            <person name="Daum C."/>
            <person name="Ng V."/>
            <person name="Clum A."/>
            <person name="Ohm R."/>
            <person name="Martin F."/>
            <person name="Silar P."/>
            <person name="Natvig D."/>
            <person name="Lalanne C."/>
            <person name="Gautier V."/>
            <person name="Ament-Velasquez S.L."/>
            <person name="Kruys A."/>
            <person name="Hutchinson M.I."/>
            <person name="Powell A.J."/>
            <person name="Barry K."/>
            <person name="Miller A.N."/>
            <person name="Grigoriev I.V."/>
            <person name="Debuchy R."/>
            <person name="Gladieux P."/>
            <person name="Thoren M.H."/>
            <person name="Johannesson H."/>
        </authorList>
    </citation>
    <scope>NUCLEOTIDE SEQUENCE</scope>
    <source>
        <strain evidence="1">CBS 103.79</strain>
    </source>
</reference>
<dbReference type="InterPro" id="IPR011009">
    <property type="entry name" value="Kinase-like_dom_sf"/>
</dbReference>